<evidence type="ECO:0000256" key="3">
    <source>
        <dbReference type="ARBA" id="ARBA00022833"/>
    </source>
</evidence>
<protein>
    <recommendedName>
        <fullName evidence="6">PHD-type domain-containing protein</fullName>
    </recommendedName>
</protein>
<keyword evidence="1" id="KW-0479">Metal-binding</keyword>
<evidence type="ECO:0000256" key="5">
    <source>
        <dbReference type="SAM" id="MobiDB-lite"/>
    </source>
</evidence>
<dbReference type="Pfam" id="PF00628">
    <property type="entry name" value="PHD"/>
    <property type="match status" value="1"/>
</dbReference>
<evidence type="ECO:0000259" key="6">
    <source>
        <dbReference type="PROSITE" id="PS50016"/>
    </source>
</evidence>
<dbReference type="EMBL" id="CAVNYO010000180">
    <property type="protein sequence ID" value="CAK5271978.1"/>
    <property type="molecule type" value="Genomic_DNA"/>
</dbReference>
<proteinExistence type="predicted"/>
<dbReference type="Proteomes" id="UP001295794">
    <property type="component" value="Unassembled WGS sequence"/>
</dbReference>
<evidence type="ECO:0000256" key="1">
    <source>
        <dbReference type="ARBA" id="ARBA00022723"/>
    </source>
</evidence>
<feature type="compositionally biased region" description="Acidic residues" evidence="5">
    <location>
        <begin position="147"/>
        <end position="162"/>
    </location>
</feature>
<dbReference type="InterPro" id="IPR019787">
    <property type="entry name" value="Znf_PHD-finger"/>
</dbReference>
<dbReference type="InterPro" id="IPR013083">
    <property type="entry name" value="Znf_RING/FYVE/PHD"/>
</dbReference>
<name>A0AAD2H9C7_9AGAR</name>
<dbReference type="CDD" id="cd15489">
    <property type="entry name" value="PHD_SF"/>
    <property type="match status" value="1"/>
</dbReference>
<dbReference type="GO" id="GO:0008270">
    <property type="term" value="F:zinc ion binding"/>
    <property type="evidence" value="ECO:0007669"/>
    <property type="project" value="UniProtKB-KW"/>
</dbReference>
<evidence type="ECO:0000313" key="8">
    <source>
        <dbReference type="Proteomes" id="UP001295794"/>
    </source>
</evidence>
<comment type="caution">
    <text evidence="7">The sequence shown here is derived from an EMBL/GenBank/DDBJ whole genome shotgun (WGS) entry which is preliminary data.</text>
</comment>
<reference evidence="7" key="1">
    <citation type="submission" date="2023-11" db="EMBL/GenBank/DDBJ databases">
        <authorList>
            <person name="De Vega J J."/>
            <person name="De Vega J J."/>
        </authorList>
    </citation>
    <scope>NUCLEOTIDE SEQUENCE</scope>
</reference>
<evidence type="ECO:0000256" key="2">
    <source>
        <dbReference type="ARBA" id="ARBA00022771"/>
    </source>
</evidence>
<feature type="compositionally biased region" description="Polar residues" evidence="5">
    <location>
        <begin position="542"/>
        <end position="552"/>
    </location>
</feature>
<feature type="region of interest" description="Disordered" evidence="5">
    <location>
        <begin position="138"/>
        <end position="163"/>
    </location>
</feature>
<accession>A0AAD2H9C7</accession>
<evidence type="ECO:0000313" key="7">
    <source>
        <dbReference type="EMBL" id="CAK5271978.1"/>
    </source>
</evidence>
<dbReference type="SMART" id="SM00249">
    <property type="entry name" value="PHD"/>
    <property type="match status" value="1"/>
</dbReference>
<dbReference type="PROSITE" id="PS50016">
    <property type="entry name" value="ZF_PHD_2"/>
    <property type="match status" value="1"/>
</dbReference>
<evidence type="ECO:0000256" key="4">
    <source>
        <dbReference type="PROSITE-ProRule" id="PRU00146"/>
    </source>
</evidence>
<feature type="region of interest" description="Disordered" evidence="5">
    <location>
        <begin position="504"/>
        <end position="552"/>
    </location>
</feature>
<dbReference type="SUPFAM" id="SSF57903">
    <property type="entry name" value="FYVE/PHD zinc finger"/>
    <property type="match status" value="1"/>
</dbReference>
<dbReference type="AlphaFoldDB" id="A0AAD2H9C7"/>
<feature type="domain" description="PHD-type" evidence="6">
    <location>
        <begin position="138"/>
        <end position="201"/>
    </location>
</feature>
<dbReference type="InterPro" id="IPR011011">
    <property type="entry name" value="Znf_FYVE_PHD"/>
</dbReference>
<keyword evidence="3" id="KW-0862">Zinc</keyword>
<dbReference type="Gene3D" id="3.30.40.10">
    <property type="entry name" value="Zinc/RING finger domain, C3HC4 (zinc finger)"/>
    <property type="match status" value="1"/>
</dbReference>
<keyword evidence="2 4" id="KW-0863">Zinc-finger</keyword>
<gene>
    <name evidence="7" type="ORF">MYCIT1_LOCUS17437</name>
</gene>
<dbReference type="InterPro" id="IPR001965">
    <property type="entry name" value="Znf_PHD"/>
</dbReference>
<sequence>MILYDQEIEQDFRRIPNIDSRNNPHHIDIKKTPDSQIPAAINTPPTRPGADSISDTESEGLQAAIDAVEQFLLDSIEPATAPRPIPQLSVLPPPIVTLDPVPLRAPSILLTKSDMEIDLGPQPEDELLSSQMSDGANHLRCDGCGEERDDADDSKEDGEGEGEIIQCDGPCKLWSHTACLDDSVDWTQHNVRFLCRECDVPQPGSVLPVTYPNMADPLDVYSRIYPAVVVKRHIDRQAQSNEYELQWSELVVSGPEPLGTFFLPRNTVLYYRMICGQGKVPHAKIGKYRLPWSQNPDSEAHNESDLRGIFTGAIPAIVATLVAWDRAHPVVNSWLKYSESQAGKKISGAMKEMSWIVDSLQLRMTGELESCLGDAAGQVMCYKDPTFQKLPQADRYERVHTVGTVLLHLLFMQRELGEPLDVGGETFENYECSKIAWNWEIERIHRMMDGLHKPEVASDDILEAGHVERVNFKQQHCVLDRDTQLRAYRRIGGVAPTSAVVPVVPKRARERGEDVQPGPRPQPRPVNPKFKRRKAAGVAPATTRQTRSSSKK</sequence>
<keyword evidence="8" id="KW-1185">Reference proteome</keyword>
<organism evidence="7 8">
    <name type="scientific">Mycena citricolor</name>
    <dbReference type="NCBI Taxonomy" id="2018698"/>
    <lineage>
        <taxon>Eukaryota</taxon>
        <taxon>Fungi</taxon>
        <taxon>Dikarya</taxon>
        <taxon>Basidiomycota</taxon>
        <taxon>Agaricomycotina</taxon>
        <taxon>Agaricomycetes</taxon>
        <taxon>Agaricomycetidae</taxon>
        <taxon>Agaricales</taxon>
        <taxon>Marasmiineae</taxon>
        <taxon>Mycenaceae</taxon>
        <taxon>Mycena</taxon>
    </lineage>
</organism>
<feature type="region of interest" description="Disordered" evidence="5">
    <location>
        <begin position="17"/>
        <end position="57"/>
    </location>
</feature>